<protein>
    <recommendedName>
        <fullName evidence="1">Methyltransferase domain-containing protein</fullName>
    </recommendedName>
</protein>
<accession>A0A081NCT5</accession>
<dbReference type="InterPro" id="IPR041698">
    <property type="entry name" value="Methyltransf_25"/>
</dbReference>
<evidence type="ECO:0000313" key="2">
    <source>
        <dbReference type="EMBL" id="KEQ16258.1"/>
    </source>
</evidence>
<gene>
    <name evidence="2" type="ORF">GZ78_23885</name>
</gene>
<feature type="domain" description="Methyltransferase" evidence="1">
    <location>
        <begin position="51"/>
        <end position="145"/>
    </location>
</feature>
<comment type="caution">
    <text evidence="2">The sequence shown here is derived from an EMBL/GenBank/DDBJ whole genome shotgun (WGS) entry which is preliminary data.</text>
</comment>
<dbReference type="AlphaFoldDB" id="A0A081NCT5"/>
<dbReference type="InterPro" id="IPR029063">
    <property type="entry name" value="SAM-dependent_MTases_sf"/>
</dbReference>
<dbReference type="Gene3D" id="3.40.50.150">
    <property type="entry name" value="Vaccinia Virus protein VP39"/>
    <property type="match status" value="1"/>
</dbReference>
<dbReference type="EMBL" id="JOKH01000006">
    <property type="protein sequence ID" value="KEQ16258.1"/>
    <property type="molecule type" value="Genomic_DNA"/>
</dbReference>
<dbReference type="PANTHER" id="PTHR43667:SF2">
    <property type="entry name" value="FATTY ACID C-METHYL TRANSFERASE"/>
    <property type="match status" value="1"/>
</dbReference>
<organism evidence="2 3">
    <name type="scientific">Endozoicomonas numazuensis</name>
    <dbReference type="NCBI Taxonomy" id="1137799"/>
    <lineage>
        <taxon>Bacteria</taxon>
        <taxon>Pseudomonadati</taxon>
        <taxon>Pseudomonadota</taxon>
        <taxon>Gammaproteobacteria</taxon>
        <taxon>Oceanospirillales</taxon>
        <taxon>Endozoicomonadaceae</taxon>
        <taxon>Endozoicomonas</taxon>
    </lineage>
</organism>
<dbReference type="RefSeq" id="WP_034840959.1">
    <property type="nucleotide sequence ID" value="NZ_JOKH01000006.1"/>
</dbReference>
<evidence type="ECO:0000313" key="3">
    <source>
        <dbReference type="Proteomes" id="UP000028073"/>
    </source>
</evidence>
<name>A0A081NCT5_9GAMM</name>
<keyword evidence="3" id="KW-1185">Reference proteome</keyword>
<dbReference type="PANTHER" id="PTHR43667">
    <property type="entry name" value="CYCLOPROPANE-FATTY-ACYL-PHOSPHOLIPID SYNTHASE"/>
    <property type="match status" value="1"/>
</dbReference>
<dbReference type="STRING" id="1137799.GZ78_23885"/>
<sequence>MKHRSEVDIFNEQWHCYQCLVDKNVMGHQQLIEAAARAAKKHFSNKNIHLLDLGCGDASVTKKITRDLSLSSYTAVDLSKSVLAMARKNMTRPGVETHFVLNNIFESLPVKESHNLIFSSFAIHHGSLEEKQALFSEVRTKAEPGCLFLMIDSIRLKDQNREQYLENVSRYFRSIKGLKGNWQDSVLEHISQFDFPESIKQFREIGEQAQWQLTDHHILEERPEFPAALLVFQAIEAK</sequence>
<dbReference type="Proteomes" id="UP000028073">
    <property type="component" value="Unassembled WGS sequence"/>
</dbReference>
<evidence type="ECO:0000259" key="1">
    <source>
        <dbReference type="Pfam" id="PF13649"/>
    </source>
</evidence>
<dbReference type="eggNOG" id="COG0500">
    <property type="taxonomic scope" value="Bacteria"/>
</dbReference>
<dbReference type="Pfam" id="PF13649">
    <property type="entry name" value="Methyltransf_25"/>
    <property type="match status" value="1"/>
</dbReference>
<dbReference type="InterPro" id="IPR050723">
    <property type="entry name" value="CFA/CMAS"/>
</dbReference>
<dbReference type="SUPFAM" id="SSF53335">
    <property type="entry name" value="S-adenosyl-L-methionine-dependent methyltransferases"/>
    <property type="match status" value="1"/>
</dbReference>
<dbReference type="OrthoDB" id="552816at2"/>
<dbReference type="CDD" id="cd02440">
    <property type="entry name" value="AdoMet_MTases"/>
    <property type="match status" value="1"/>
</dbReference>
<reference evidence="2 3" key="1">
    <citation type="submission" date="2014-06" db="EMBL/GenBank/DDBJ databases">
        <title>Whole Genome Sequences of Three Symbiotic Endozoicomonas Bacteria.</title>
        <authorList>
            <person name="Neave M.J."/>
            <person name="Apprill A."/>
            <person name="Voolstra C.R."/>
        </authorList>
    </citation>
    <scope>NUCLEOTIDE SEQUENCE [LARGE SCALE GENOMIC DNA]</scope>
    <source>
        <strain evidence="2 3">DSM 25634</strain>
    </source>
</reference>
<proteinExistence type="predicted"/>